<evidence type="ECO:0000259" key="4">
    <source>
        <dbReference type="Pfam" id="PF25023"/>
    </source>
</evidence>
<proteinExistence type="predicted"/>
<feature type="region of interest" description="Disordered" evidence="2">
    <location>
        <begin position="146"/>
        <end position="184"/>
    </location>
</feature>
<feature type="chain" id="PRO_5045213050" evidence="3">
    <location>
        <begin position="20"/>
        <end position="323"/>
    </location>
</feature>
<feature type="domain" description="Teneurin-like YD-shell" evidence="4">
    <location>
        <begin position="19"/>
        <end position="115"/>
    </location>
</feature>
<evidence type="ECO:0000256" key="1">
    <source>
        <dbReference type="ARBA" id="ARBA00022737"/>
    </source>
</evidence>
<organism evidence="5 6">
    <name type="scientific">Xanthomonas hawaiiensis</name>
    <dbReference type="NCBI Taxonomy" id="3003247"/>
    <lineage>
        <taxon>Bacteria</taxon>
        <taxon>Pseudomonadati</taxon>
        <taxon>Pseudomonadota</taxon>
        <taxon>Gammaproteobacteria</taxon>
        <taxon>Lysobacterales</taxon>
        <taxon>Lysobacteraceae</taxon>
        <taxon>Xanthomonas</taxon>
    </lineage>
</organism>
<keyword evidence="6" id="KW-1185">Reference proteome</keyword>
<evidence type="ECO:0000313" key="5">
    <source>
        <dbReference type="EMBL" id="MDS9993089.1"/>
    </source>
</evidence>
<evidence type="ECO:0000313" key="6">
    <source>
        <dbReference type="Proteomes" id="UP001260534"/>
    </source>
</evidence>
<dbReference type="Pfam" id="PF25023">
    <property type="entry name" value="TEN_YD-shell"/>
    <property type="match status" value="1"/>
</dbReference>
<reference evidence="5 6" key="1">
    <citation type="submission" date="2023-01" db="EMBL/GenBank/DDBJ databases">
        <title>Xanthomonas hawaiianensis sp. nov. isolated from Araceae family in Hawaii.</title>
        <authorList>
            <person name="Chunag S.-C."/>
            <person name="Dobhal S."/>
            <person name="Alvarez A."/>
            <person name="Arif M."/>
        </authorList>
    </citation>
    <scope>NUCLEOTIDE SEQUENCE [LARGE SCALE GENOMIC DNA]</scope>
    <source>
        <strain evidence="5 6">A2111</strain>
    </source>
</reference>
<comment type="caution">
    <text evidence="5">The sequence shown here is derived from an EMBL/GenBank/DDBJ whole genome shotgun (WGS) entry which is preliminary data.</text>
</comment>
<feature type="compositionally biased region" description="Low complexity" evidence="2">
    <location>
        <begin position="146"/>
        <end position="183"/>
    </location>
</feature>
<dbReference type="InterPro" id="IPR056823">
    <property type="entry name" value="TEN-like_YD-shell"/>
</dbReference>
<feature type="signal peptide" evidence="3">
    <location>
        <begin position="1"/>
        <end position="19"/>
    </location>
</feature>
<keyword evidence="1" id="KW-0677">Repeat</keyword>
<sequence length="323" mass="33739">MSLMAVAAFSVLIVFGASAQTVRYIHTDGLGSVVLITDKNRNVIERSEYEPFGRLLNRPIADGPGYTGHVMDASTRLTYMQQRYYDPLVARFLSADPVTANVSSGFNRYSYVLNNPGRYTDPDGRCERVTGSNICGGGAGSSISVIQVSSPSGGSSGASSSSSTPSSSIANSSTGNSQVSDSVVGDRDSSIVDLPEVVSVAYQGQYHDQLVGQLAAGMKAAGAQVVTELPICLGGGMCARIDIFGRAPTGDLFAIEVKTGLRPSFTPEQLAVYPHLSGGFTLTSTAQKISQVGLIPGAPLPPVQGVMLYQRDASSAPFTVPIP</sequence>
<gene>
    <name evidence="5" type="ORF">PNQ69_09910</name>
</gene>
<dbReference type="PANTHER" id="PTHR32305:SF15">
    <property type="entry name" value="PROTEIN RHSA-RELATED"/>
    <property type="match status" value="1"/>
</dbReference>
<evidence type="ECO:0000256" key="3">
    <source>
        <dbReference type="SAM" id="SignalP"/>
    </source>
</evidence>
<dbReference type="NCBIfam" id="TIGR03696">
    <property type="entry name" value="Rhs_assc_core"/>
    <property type="match status" value="1"/>
</dbReference>
<dbReference type="InterPro" id="IPR050708">
    <property type="entry name" value="T6SS_VgrG/RHS"/>
</dbReference>
<accession>A0ABU2I4K1</accession>
<dbReference type="Proteomes" id="UP001260534">
    <property type="component" value="Unassembled WGS sequence"/>
</dbReference>
<dbReference type="PANTHER" id="PTHR32305">
    <property type="match status" value="1"/>
</dbReference>
<protein>
    <submittedName>
        <fullName evidence="5">RHS repeat-associated core domain-containing protein</fullName>
    </submittedName>
</protein>
<dbReference type="Gene3D" id="2.180.10.10">
    <property type="entry name" value="RHS repeat-associated core"/>
    <property type="match status" value="1"/>
</dbReference>
<dbReference type="EMBL" id="JAQMHB010000001">
    <property type="protein sequence ID" value="MDS9993089.1"/>
    <property type="molecule type" value="Genomic_DNA"/>
</dbReference>
<evidence type="ECO:0000256" key="2">
    <source>
        <dbReference type="SAM" id="MobiDB-lite"/>
    </source>
</evidence>
<keyword evidence="3" id="KW-0732">Signal</keyword>
<dbReference type="InterPro" id="IPR022385">
    <property type="entry name" value="Rhs_assc_core"/>
</dbReference>
<dbReference type="RefSeq" id="WP_311163335.1">
    <property type="nucleotide sequence ID" value="NZ_JAQMHB010000001.1"/>
</dbReference>
<name>A0ABU2I4K1_9XANT</name>